<dbReference type="eggNOG" id="KOG4229">
    <property type="taxonomic scope" value="Eukaryota"/>
</dbReference>
<dbReference type="EMBL" id="CH991548">
    <property type="protein sequence ID" value="EDQ90136.1"/>
    <property type="molecule type" value="Genomic_DNA"/>
</dbReference>
<feature type="domain" description="MyTH4" evidence="3">
    <location>
        <begin position="352"/>
        <end position="521"/>
    </location>
</feature>
<evidence type="ECO:0000313" key="4">
    <source>
        <dbReference type="EMBL" id="EDQ90136.1"/>
    </source>
</evidence>
<dbReference type="PANTHER" id="PTHR46049:SF3">
    <property type="entry name" value="MYOSIN VIIA"/>
    <property type="match status" value="1"/>
</dbReference>
<dbReference type="FunFam" id="2.30.29.30:FF:000286">
    <property type="entry name" value="PH-protein kinase domain containing protein"/>
    <property type="match status" value="2"/>
</dbReference>
<proteinExistence type="predicted"/>
<dbReference type="PROSITE" id="PS50003">
    <property type="entry name" value="PH_DOMAIN"/>
    <property type="match status" value="2"/>
</dbReference>
<dbReference type="InParanoid" id="A9UX13"/>
<dbReference type="SUPFAM" id="SSF50729">
    <property type="entry name" value="PH domain-like"/>
    <property type="match status" value="3"/>
</dbReference>
<dbReference type="PROSITE" id="PS50057">
    <property type="entry name" value="FERM_3"/>
    <property type="match status" value="1"/>
</dbReference>
<dbReference type="SUPFAM" id="SSF47031">
    <property type="entry name" value="Second domain of FERM"/>
    <property type="match status" value="1"/>
</dbReference>
<dbReference type="InterPro" id="IPR011993">
    <property type="entry name" value="PH-like_dom_sf"/>
</dbReference>
<dbReference type="GO" id="GO:0005856">
    <property type="term" value="C:cytoskeleton"/>
    <property type="evidence" value="ECO:0007669"/>
    <property type="project" value="InterPro"/>
</dbReference>
<dbReference type="PANTHER" id="PTHR46049">
    <property type="entry name" value="AGAP003327-PA"/>
    <property type="match status" value="1"/>
</dbReference>
<dbReference type="Gene3D" id="2.30.29.30">
    <property type="entry name" value="Pleckstrin-homology domain (PH domain)/Phosphotyrosine-binding domain (PTB)"/>
    <property type="match status" value="4"/>
</dbReference>
<dbReference type="InterPro" id="IPR019748">
    <property type="entry name" value="FERM_central"/>
</dbReference>
<dbReference type="GeneID" id="5890248"/>
<evidence type="ECO:0000259" key="2">
    <source>
        <dbReference type="PROSITE" id="PS50057"/>
    </source>
</evidence>
<dbReference type="Pfam" id="PF00784">
    <property type="entry name" value="MyTH4"/>
    <property type="match status" value="1"/>
</dbReference>
<dbReference type="InterPro" id="IPR014352">
    <property type="entry name" value="FERM/acyl-CoA-bd_prot_sf"/>
</dbReference>
<protein>
    <submittedName>
        <fullName evidence="4">Uncharacterized protein</fullName>
    </submittedName>
</protein>
<sequence>MLKNLKRRWCVLHEGTFMWFKARQDFIHAGWLTKIGGGTSTLGRKSWKRRWMALKGGELHYMPSQEEQATVLGVVDIQKAEAITVEADAPGKREFCFAIETSKRTYLMAADSEQEMQEWIEILNMVKGKSDEEINAMMAQALVNPRHAEGTVETEDILSVGPTNTQDVEGHPSFVIMTAERVLKFVAKDQTELDDWCRLLTPRRRENLSPDINDASVTERGWMLKAGGKGNAFKRRRWFVLRGDTISYYKNKDDDYTVGTIPLNSLCSVIPPDESLALQRNDWTFIVHSKHKSFFLTCKTQADCNRWINAIQDVIDNSAQIETPMEKLIDELKMASPLEVEQIYSSHRVLTYTSSALKSPLLPLPYGEIVVPNADRQYETLAAEAVKISASLLPSFEAGKSKYGTTENPVDLIKNVVQAVFDVNKLRNEVYCQVICQTTNAPNPGSTLNMTHWHLLAALCCSTLPSRKFIRFLKFHLKRTMDMREEVGEDVANVAQFCLDSIKQTKSRDFPPSTKEIEAIMSGQGLTVSVGCVGSRTIDLPVNSSTTCGSIIKRVKAELQLEESRNGFGLFETCGSISKFLEDKYYVSDVLSKWEKYEAHGLNPAEGGWKLEFKLFAFYDPMAPDLSKTEKEFLFEQAYEAVMNRRYPANEDTLIQLAALRTQFVVGDYEDGAYISDLVKVHPAQQPQLLASDSSSGGTLKRAGTIIKGTLKGLGMNTLRKLRGGTIKKTGEVSDAEMKKIKDKIVGKWKTMQGMNNDEAREAYMSIIQSWEGYGSNLFEVTQTGKKDWPKEIWLGISLEGVSIFPVNERERLAFHRYESVLSFGAPVPNKYKILVEGDGSMVFETNMVLEIAKLMKSYIKEVVSRRQ</sequence>
<evidence type="ECO:0000259" key="3">
    <source>
        <dbReference type="PROSITE" id="PS51016"/>
    </source>
</evidence>
<keyword evidence="5" id="KW-1185">Reference proteome</keyword>
<dbReference type="InterPro" id="IPR019749">
    <property type="entry name" value="Band_41_domain"/>
</dbReference>
<dbReference type="Gene3D" id="3.10.20.90">
    <property type="entry name" value="Phosphatidylinositol 3-kinase Catalytic Subunit, Chain A, domain 1"/>
    <property type="match status" value="1"/>
</dbReference>
<dbReference type="InterPro" id="IPR000299">
    <property type="entry name" value="FERM_domain"/>
</dbReference>
<dbReference type="Pfam" id="PF00169">
    <property type="entry name" value="PH"/>
    <property type="match status" value="2"/>
</dbReference>
<dbReference type="PROSITE" id="PS51016">
    <property type="entry name" value="MYTH4"/>
    <property type="match status" value="1"/>
</dbReference>
<evidence type="ECO:0000313" key="5">
    <source>
        <dbReference type="Proteomes" id="UP000001357"/>
    </source>
</evidence>
<organism evidence="4 5">
    <name type="scientific">Monosiga brevicollis</name>
    <name type="common">Choanoflagellate</name>
    <dbReference type="NCBI Taxonomy" id="81824"/>
    <lineage>
        <taxon>Eukaryota</taxon>
        <taxon>Choanoflagellata</taxon>
        <taxon>Craspedida</taxon>
        <taxon>Salpingoecidae</taxon>
        <taxon>Monosiga</taxon>
    </lineage>
</organism>
<dbReference type="SMART" id="SM00139">
    <property type="entry name" value="MyTH4"/>
    <property type="match status" value="1"/>
</dbReference>
<dbReference type="Proteomes" id="UP000001357">
    <property type="component" value="Unassembled WGS sequence"/>
</dbReference>
<dbReference type="SMART" id="SM00233">
    <property type="entry name" value="PH"/>
    <property type="match status" value="2"/>
</dbReference>
<dbReference type="InterPro" id="IPR035963">
    <property type="entry name" value="FERM_2"/>
</dbReference>
<dbReference type="Gene3D" id="1.25.40.530">
    <property type="entry name" value="MyTH4 domain"/>
    <property type="match status" value="1"/>
</dbReference>
<dbReference type="InterPro" id="IPR051724">
    <property type="entry name" value="Actin_motor_Myosin"/>
</dbReference>
<dbReference type="SMART" id="SM00295">
    <property type="entry name" value="B41"/>
    <property type="match status" value="1"/>
</dbReference>
<dbReference type="InterPro" id="IPR038185">
    <property type="entry name" value="MyTH4_dom_sf"/>
</dbReference>
<feature type="domain" description="PH" evidence="1">
    <location>
        <begin position="25"/>
        <end position="128"/>
    </location>
</feature>
<dbReference type="CDD" id="cd14473">
    <property type="entry name" value="FERM_B-lobe"/>
    <property type="match status" value="1"/>
</dbReference>
<feature type="domain" description="FERM" evidence="2">
    <location>
        <begin position="526"/>
        <end position="868"/>
    </location>
</feature>
<dbReference type="STRING" id="81824.A9UX13"/>
<feature type="domain" description="PH" evidence="1">
    <location>
        <begin position="216"/>
        <end position="316"/>
    </location>
</feature>
<dbReference type="KEGG" id="mbr:MONBRDRAFT_36712"/>
<dbReference type="InterPro" id="IPR000857">
    <property type="entry name" value="MyTH4_dom"/>
</dbReference>
<dbReference type="InterPro" id="IPR001849">
    <property type="entry name" value="PH_domain"/>
</dbReference>
<dbReference type="RefSeq" id="XP_001744903.1">
    <property type="nucleotide sequence ID" value="XM_001744851.1"/>
</dbReference>
<dbReference type="AlphaFoldDB" id="A9UX13"/>
<reference evidence="4 5" key="1">
    <citation type="journal article" date="2008" name="Nature">
        <title>The genome of the choanoflagellate Monosiga brevicollis and the origin of metazoans.</title>
        <authorList>
            <consortium name="JGI Sequencing"/>
            <person name="King N."/>
            <person name="Westbrook M.J."/>
            <person name="Young S.L."/>
            <person name="Kuo A."/>
            <person name="Abedin M."/>
            <person name="Chapman J."/>
            <person name="Fairclough S."/>
            <person name="Hellsten U."/>
            <person name="Isogai Y."/>
            <person name="Letunic I."/>
            <person name="Marr M."/>
            <person name="Pincus D."/>
            <person name="Putnam N."/>
            <person name="Rokas A."/>
            <person name="Wright K.J."/>
            <person name="Zuzow R."/>
            <person name="Dirks W."/>
            <person name="Good M."/>
            <person name="Goodstein D."/>
            <person name="Lemons D."/>
            <person name="Li W."/>
            <person name="Lyons J.B."/>
            <person name="Morris A."/>
            <person name="Nichols S."/>
            <person name="Richter D.J."/>
            <person name="Salamov A."/>
            <person name="Bork P."/>
            <person name="Lim W.A."/>
            <person name="Manning G."/>
            <person name="Miller W.T."/>
            <person name="McGinnis W."/>
            <person name="Shapiro H."/>
            <person name="Tjian R."/>
            <person name="Grigoriev I.V."/>
            <person name="Rokhsar D."/>
        </authorList>
    </citation>
    <scope>NUCLEOTIDE SEQUENCE [LARGE SCALE GENOMIC DNA]</scope>
    <source>
        <strain evidence="5">MX1 / ATCC 50154</strain>
    </source>
</reference>
<accession>A9UX13</accession>
<dbReference type="Pfam" id="PF00373">
    <property type="entry name" value="FERM_M"/>
    <property type="match status" value="1"/>
</dbReference>
<dbReference type="CDD" id="cd17110">
    <property type="entry name" value="FERM_F1_Myo10_like"/>
    <property type="match status" value="1"/>
</dbReference>
<dbReference type="Gene3D" id="1.20.80.10">
    <property type="match status" value="1"/>
</dbReference>
<name>A9UX13_MONBE</name>
<gene>
    <name evidence="4" type="ORF">MONBRDRAFT_36712</name>
</gene>
<dbReference type="CDD" id="cd13297">
    <property type="entry name" value="PH3_MyoX-like"/>
    <property type="match status" value="1"/>
</dbReference>
<evidence type="ECO:0000259" key="1">
    <source>
        <dbReference type="PROSITE" id="PS50003"/>
    </source>
</evidence>
<dbReference type="Pfam" id="PF21989">
    <property type="entry name" value="RA_2"/>
    <property type="match status" value="1"/>
</dbReference>
<dbReference type="FunCoup" id="A9UX13">
    <property type="interactions" value="128"/>
</dbReference>